<dbReference type="InterPro" id="IPR050330">
    <property type="entry name" value="Bact_OuterMem_StrucFunc"/>
</dbReference>
<name>A0A844Z599_9SPHN</name>
<dbReference type="PRINTS" id="PR01021">
    <property type="entry name" value="OMPADOMAIN"/>
</dbReference>
<dbReference type="Pfam" id="PF00691">
    <property type="entry name" value="OmpA"/>
    <property type="match status" value="1"/>
</dbReference>
<evidence type="ECO:0000313" key="9">
    <source>
        <dbReference type="Proteomes" id="UP000460290"/>
    </source>
</evidence>
<evidence type="ECO:0000256" key="2">
    <source>
        <dbReference type="ARBA" id="ARBA00023136"/>
    </source>
</evidence>
<evidence type="ECO:0000256" key="6">
    <source>
        <dbReference type="SAM" id="SignalP"/>
    </source>
</evidence>
<feature type="domain" description="OmpA-like" evidence="7">
    <location>
        <begin position="59"/>
        <end position="182"/>
    </location>
</feature>
<dbReference type="Gene3D" id="3.30.1330.60">
    <property type="entry name" value="OmpA-like domain"/>
    <property type="match status" value="1"/>
</dbReference>
<dbReference type="AlphaFoldDB" id="A0A844Z599"/>
<dbReference type="SUPFAM" id="SSF103088">
    <property type="entry name" value="OmpA-like"/>
    <property type="match status" value="1"/>
</dbReference>
<dbReference type="PANTHER" id="PTHR30329:SF21">
    <property type="entry name" value="LIPOPROTEIN YIAD-RELATED"/>
    <property type="match status" value="1"/>
</dbReference>
<dbReference type="InterPro" id="IPR006665">
    <property type="entry name" value="OmpA-like"/>
</dbReference>
<evidence type="ECO:0000256" key="4">
    <source>
        <dbReference type="PROSITE-ProRule" id="PRU00473"/>
    </source>
</evidence>
<dbReference type="GO" id="GO:0009279">
    <property type="term" value="C:cell outer membrane"/>
    <property type="evidence" value="ECO:0007669"/>
    <property type="project" value="UniProtKB-SubCell"/>
</dbReference>
<evidence type="ECO:0000313" key="8">
    <source>
        <dbReference type="EMBL" id="MXO82000.1"/>
    </source>
</evidence>
<feature type="signal peptide" evidence="6">
    <location>
        <begin position="1"/>
        <end position="23"/>
    </location>
</feature>
<feature type="region of interest" description="Disordered" evidence="5">
    <location>
        <begin position="20"/>
        <end position="47"/>
    </location>
</feature>
<keyword evidence="9" id="KW-1185">Reference proteome</keyword>
<proteinExistence type="predicted"/>
<keyword evidence="3" id="KW-0998">Cell outer membrane</keyword>
<dbReference type="PROSITE" id="PS51257">
    <property type="entry name" value="PROKAR_LIPOPROTEIN"/>
    <property type="match status" value="1"/>
</dbReference>
<comment type="subcellular location">
    <subcellularLocation>
        <location evidence="1">Cell outer membrane</location>
    </subcellularLocation>
</comment>
<comment type="caution">
    <text evidence="8">The sequence shown here is derived from an EMBL/GenBank/DDBJ whole genome shotgun (WGS) entry which is preliminary data.</text>
</comment>
<feature type="compositionally biased region" description="Basic and acidic residues" evidence="5">
    <location>
        <begin position="165"/>
        <end position="175"/>
    </location>
</feature>
<organism evidence="8 9">
    <name type="scientific">Pontixanthobacter aestiaquae</name>
    <dbReference type="NCBI Taxonomy" id="1509367"/>
    <lineage>
        <taxon>Bacteria</taxon>
        <taxon>Pseudomonadati</taxon>
        <taxon>Pseudomonadota</taxon>
        <taxon>Alphaproteobacteria</taxon>
        <taxon>Sphingomonadales</taxon>
        <taxon>Erythrobacteraceae</taxon>
        <taxon>Pontixanthobacter</taxon>
    </lineage>
</organism>
<dbReference type="InterPro" id="IPR006664">
    <property type="entry name" value="OMP_bac"/>
</dbReference>
<evidence type="ECO:0000256" key="3">
    <source>
        <dbReference type="ARBA" id="ARBA00023237"/>
    </source>
</evidence>
<keyword evidence="2 4" id="KW-0472">Membrane</keyword>
<dbReference type="InterPro" id="IPR036737">
    <property type="entry name" value="OmpA-like_sf"/>
</dbReference>
<dbReference type="PROSITE" id="PS51123">
    <property type="entry name" value="OMPA_2"/>
    <property type="match status" value="1"/>
</dbReference>
<evidence type="ECO:0000259" key="7">
    <source>
        <dbReference type="PROSITE" id="PS51123"/>
    </source>
</evidence>
<dbReference type="PANTHER" id="PTHR30329">
    <property type="entry name" value="STATOR ELEMENT OF FLAGELLAR MOTOR COMPLEX"/>
    <property type="match status" value="1"/>
</dbReference>
<dbReference type="EMBL" id="WTYZ01000001">
    <property type="protein sequence ID" value="MXO82000.1"/>
    <property type="molecule type" value="Genomic_DNA"/>
</dbReference>
<evidence type="ECO:0000256" key="5">
    <source>
        <dbReference type="SAM" id="MobiDB-lite"/>
    </source>
</evidence>
<dbReference type="Proteomes" id="UP000460290">
    <property type="component" value="Unassembled WGS sequence"/>
</dbReference>
<evidence type="ECO:0000256" key="1">
    <source>
        <dbReference type="ARBA" id="ARBA00004442"/>
    </source>
</evidence>
<keyword evidence="6" id="KW-0732">Signal</keyword>
<dbReference type="CDD" id="cd07185">
    <property type="entry name" value="OmpA_C-like"/>
    <property type="match status" value="1"/>
</dbReference>
<reference evidence="8 9" key="1">
    <citation type="submission" date="2019-12" db="EMBL/GenBank/DDBJ databases">
        <title>Genomic-based taxomic classification of the family Erythrobacteraceae.</title>
        <authorList>
            <person name="Xu L."/>
        </authorList>
    </citation>
    <scope>NUCLEOTIDE SEQUENCE [LARGE SCALE GENOMIC DNA]</scope>
    <source>
        <strain evidence="8 9">KCTC 42006</strain>
    </source>
</reference>
<gene>
    <name evidence="8" type="ORF">GRI35_01260</name>
</gene>
<feature type="region of interest" description="Disordered" evidence="5">
    <location>
        <begin position="148"/>
        <end position="204"/>
    </location>
</feature>
<sequence>MTYRAPLAIMLALAMAACTSERAEPEPEPSPTATLGEAPDPEQSEGVSIIREDSDVAQEVIKLQPLNARISFDEGGSDLSDTAIAELEAVLETRQFEAGGPIVLSGHTDSKGTDAANMRAARNRAEAVRDWLVERNVPQSRITVIAIGEQNPARPNAKPDGSPDEEGRAFNRRVDVAIAVPAELALPDPEDETPTLVEQVSAED</sequence>
<protein>
    <submittedName>
        <fullName evidence="8">OmpA family protein</fullName>
    </submittedName>
</protein>
<feature type="chain" id="PRO_5032335080" evidence="6">
    <location>
        <begin position="24"/>
        <end position="204"/>
    </location>
</feature>
<accession>A0A844Z599</accession>